<accession>A0ABT9PMS3</accession>
<evidence type="ECO:0000313" key="3">
    <source>
        <dbReference type="Proteomes" id="UP001241472"/>
    </source>
</evidence>
<sequence>MRITWFLLIGILVAMVLSILLIDTRIPAPPSLQPGQTEPAPANPLAPPPGQP</sequence>
<evidence type="ECO:0000256" key="1">
    <source>
        <dbReference type="SAM" id="MobiDB-lite"/>
    </source>
</evidence>
<keyword evidence="3" id="KW-1185">Reference proteome</keyword>
<evidence type="ECO:0000313" key="2">
    <source>
        <dbReference type="EMBL" id="MDP9835763.1"/>
    </source>
</evidence>
<dbReference type="Proteomes" id="UP001241472">
    <property type="component" value="Unassembled WGS sequence"/>
</dbReference>
<gene>
    <name evidence="2" type="ORF">J2T09_000504</name>
</gene>
<proteinExistence type="predicted"/>
<name>A0ABT9PMS3_9HYPH</name>
<protein>
    <submittedName>
        <fullName evidence="2">Uncharacterized protein</fullName>
    </submittedName>
</protein>
<reference evidence="2 3" key="1">
    <citation type="submission" date="2023-07" db="EMBL/GenBank/DDBJ databases">
        <title>Sorghum-associated microbial communities from plants grown in Nebraska, USA.</title>
        <authorList>
            <person name="Schachtman D."/>
        </authorList>
    </citation>
    <scope>NUCLEOTIDE SEQUENCE [LARGE SCALE GENOMIC DNA]</scope>
    <source>
        <strain evidence="2 3">DS1307</strain>
    </source>
</reference>
<feature type="compositionally biased region" description="Pro residues" evidence="1">
    <location>
        <begin position="41"/>
        <end position="52"/>
    </location>
</feature>
<dbReference type="RefSeq" id="WP_306830688.1">
    <property type="nucleotide sequence ID" value="NZ_JAUSRF010000001.1"/>
</dbReference>
<comment type="caution">
    <text evidence="2">The sequence shown here is derived from an EMBL/GenBank/DDBJ whole genome shotgun (WGS) entry which is preliminary data.</text>
</comment>
<organism evidence="2 3">
    <name type="scientific">Neorhizobium huautlense</name>
    <dbReference type="NCBI Taxonomy" id="67774"/>
    <lineage>
        <taxon>Bacteria</taxon>
        <taxon>Pseudomonadati</taxon>
        <taxon>Pseudomonadota</taxon>
        <taxon>Alphaproteobacteria</taxon>
        <taxon>Hyphomicrobiales</taxon>
        <taxon>Rhizobiaceae</taxon>
        <taxon>Rhizobium/Agrobacterium group</taxon>
        <taxon>Neorhizobium</taxon>
    </lineage>
</organism>
<feature type="region of interest" description="Disordered" evidence="1">
    <location>
        <begin position="30"/>
        <end position="52"/>
    </location>
</feature>
<dbReference type="EMBL" id="JAUSRF010000001">
    <property type="protein sequence ID" value="MDP9835763.1"/>
    <property type="molecule type" value="Genomic_DNA"/>
</dbReference>